<protein>
    <submittedName>
        <fullName evidence="1">Uncharacterized protein</fullName>
    </submittedName>
</protein>
<gene>
    <name evidence="1" type="ORF">GTOL_11500</name>
</gene>
<keyword evidence="2" id="KW-1185">Reference proteome</keyword>
<evidence type="ECO:0000313" key="2">
    <source>
        <dbReference type="Proteomes" id="UP000742786"/>
    </source>
</evidence>
<evidence type="ECO:0000313" key="1">
    <source>
        <dbReference type="EMBL" id="CAG4883617.1"/>
    </source>
</evidence>
<comment type="caution">
    <text evidence="1">The sequence shown here is derived from an EMBL/GenBank/DDBJ whole genome shotgun (WGS) entry which is preliminary data.</text>
</comment>
<dbReference type="Proteomes" id="UP000742786">
    <property type="component" value="Unassembled WGS sequence"/>
</dbReference>
<sequence>MGAGFCSMIAHKTLAVRVFMAMAVTRTAPGNMAWRISMVRCKHVLIDNGLKAGHGAVGTIKRTIPRFTYHTSSSALHIWSEYEIRSVFKP</sequence>
<accession>A0A916N8S7</accession>
<organism evidence="1 2">
    <name type="scientific">Georgfuchsia toluolica</name>
    <dbReference type="NCBI Taxonomy" id="424218"/>
    <lineage>
        <taxon>Bacteria</taxon>
        <taxon>Pseudomonadati</taxon>
        <taxon>Pseudomonadota</taxon>
        <taxon>Betaproteobacteria</taxon>
        <taxon>Nitrosomonadales</taxon>
        <taxon>Sterolibacteriaceae</taxon>
        <taxon>Georgfuchsia</taxon>
    </lineage>
</organism>
<proteinExistence type="predicted"/>
<dbReference type="AlphaFoldDB" id="A0A916N8S7"/>
<name>A0A916N8S7_9PROT</name>
<reference evidence="1" key="1">
    <citation type="submission" date="2021-04" db="EMBL/GenBank/DDBJ databases">
        <authorList>
            <person name="Hornung B."/>
        </authorList>
    </citation>
    <scope>NUCLEOTIDE SEQUENCE</scope>
    <source>
        <strain evidence="1">G5G6</strain>
    </source>
</reference>
<dbReference type="EMBL" id="CAJQUM010000001">
    <property type="protein sequence ID" value="CAG4883617.1"/>
    <property type="molecule type" value="Genomic_DNA"/>
</dbReference>